<evidence type="ECO:0000313" key="4">
    <source>
        <dbReference type="Proteomes" id="UP000242712"/>
    </source>
</evidence>
<comment type="caution">
    <text evidence="3">The sequence shown here is derived from an EMBL/GenBank/DDBJ whole genome shotgun (WGS) entry which is preliminary data.</text>
</comment>
<keyword evidence="3" id="KW-0808">Transferase</keyword>
<organism evidence="3 4">
    <name type="scientific">Staphylococcus argensis</name>
    <dbReference type="NCBI Taxonomy" id="1607738"/>
    <lineage>
        <taxon>Bacteria</taxon>
        <taxon>Bacillati</taxon>
        <taxon>Bacillota</taxon>
        <taxon>Bacilli</taxon>
        <taxon>Bacillales</taxon>
        <taxon>Staphylococcaceae</taxon>
        <taxon>Staphylococcus</taxon>
    </lineage>
</organism>
<protein>
    <submittedName>
        <fullName evidence="3">Glutathione S-transferase</fullName>
    </submittedName>
</protein>
<comment type="similarity">
    <text evidence="1">Belongs to the AHA1 family.</text>
</comment>
<dbReference type="AlphaFoldDB" id="A0A2K4FC41"/>
<dbReference type="CDD" id="cd07814">
    <property type="entry name" value="SRPBCC_CalC_Aha1-like"/>
    <property type="match status" value="1"/>
</dbReference>
<proteinExistence type="inferred from homology"/>
<dbReference type="RefSeq" id="WP_103371885.1">
    <property type="nucleotide sequence ID" value="NZ_CBCRVO010000002.1"/>
</dbReference>
<accession>A0A2K4FC41</accession>
<sequence>MGIEVDRNKIIFKRNFNASPEDIFKAYTNKDLFEQWFHPENGTTKVYRFEVQEGGEGFFSIATPQGKSYTVTKYQEFDQPTYIAYEDYFADENGNINKEVPGMYNTVQLNDIGQGVTELVATSELPSAEMVQQMIDMDLEAGMNSTFDNLETLLRNLSS</sequence>
<dbReference type="OrthoDB" id="118413at2"/>
<dbReference type="Pfam" id="PF08327">
    <property type="entry name" value="AHSA1"/>
    <property type="match status" value="1"/>
</dbReference>
<name>A0A2K4FC41_9STAP</name>
<dbReference type="GO" id="GO:0016740">
    <property type="term" value="F:transferase activity"/>
    <property type="evidence" value="ECO:0007669"/>
    <property type="project" value="UniProtKB-KW"/>
</dbReference>
<dbReference type="Proteomes" id="UP000242712">
    <property type="component" value="Unassembled WGS sequence"/>
</dbReference>
<evidence type="ECO:0000313" key="3">
    <source>
        <dbReference type="EMBL" id="POA08932.1"/>
    </source>
</evidence>
<evidence type="ECO:0000256" key="1">
    <source>
        <dbReference type="ARBA" id="ARBA00006817"/>
    </source>
</evidence>
<feature type="domain" description="Activator of Hsp90 ATPase homologue 1/2-like C-terminal" evidence="2">
    <location>
        <begin position="17"/>
        <end position="154"/>
    </location>
</feature>
<gene>
    <name evidence="3" type="ORF">CD039_08065</name>
</gene>
<dbReference type="EMBL" id="PPPX01000011">
    <property type="protein sequence ID" value="POA08932.1"/>
    <property type="molecule type" value="Genomic_DNA"/>
</dbReference>
<dbReference type="SUPFAM" id="SSF55961">
    <property type="entry name" value="Bet v1-like"/>
    <property type="match status" value="1"/>
</dbReference>
<dbReference type="InterPro" id="IPR023393">
    <property type="entry name" value="START-like_dom_sf"/>
</dbReference>
<keyword evidence="4" id="KW-1185">Reference proteome</keyword>
<dbReference type="Gene3D" id="3.30.530.20">
    <property type="match status" value="1"/>
</dbReference>
<reference evidence="3 4" key="1">
    <citation type="submission" date="2017-08" db="EMBL/GenBank/DDBJ databases">
        <title>Draft genome sequences of 64 type strains of genus Staph aureus.</title>
        <authorList>
            <person name="Cole K."/>
            <person name="Golubchik T."/>
            <person name="Russell J."/>
            <person name="Foster D."/>
            <person name="Llewelyn M."/>
            <person name="Wilson D."/>
            <person name="Crook D."/>
            <person name="Paul J."/>
        </authorList>
    </citation>
    <scope>NUCLEOTIDE SEQUENCE [LARGE SCALE GENOMIC DNA]</scope>
    <source>
        <strain evidence="3 4">DSM 29875</strain>
    </source>
</reference>
<dbReference type="InterPro" id="IPR013538">
    <property type="entry name" value="ASHA1/2-like_C"/>
</dbReference>
<evidence type="ECO:0000259" key="2">
    <source>
        <dbReference type="Pfam" id="PF08327"/>
    </source>
</evidence>
<dbReference type="GeneID" id="98298303"/>